<protein>
    <submittedName>
        <fullName evidence="2">Uncharacterized protein</fullName>
    </submittedName>
</protein>
<comment type="caution">
    <text evidence="2">The sequence shown here is derived from an EMBL/GenBank/DDBJ whole genome shotgun (WGS) entry which is preliminary data.</text>
</comment>
<feature type="region of interest" description="Disordered" evidence="1">
    <location>
        <begin position="608"/>
        <end position="643"/>
    </location>
</feature>
<reference evidence="2" key="1">
    <citation type="submission" date="2021-02" db="EMBL/GenBank/DDBJ databases">
        <authorList>
            <person name="Dougan E. K."/>
            <person name="Rhodes N."/>
            <person name="Thang M."/>
            <person name="Chan C."/>
        </authorList>
    </citation>
    <scope>NUCLEOTIDE SEQUENCE</scope>
</reference>
<name>A0A813HK05_POLGL</name>
<dbReference type="EMBL" id="CAJNNV010031914">
    <property type="protein sequence ID" value="CAE8638318.1"/>
    <property type="molecule type" value="Genomic_DNA"/>
</dbReference>
<dbReference type="Proteomes" id="UP000654075">
    <property type="component" value="Unassembled WGS sequence"/>
</dbReference>
<feature type="non-terminal residue" evidence="2">
    <location>
        <position position="731"/>
    </location>
</feature>
<evidence type="ECO:0000313" key="2">
    <source>
        <dbReference type="EMBL" id="CAE8638318.1"/>
    </source>
</evidence>
<evidence type="ECO:0000313" key="3">
    <source>
        <dbReference type="Proteomes" id="UP000654075"/>
    </source>
</evidence>
<dbReference type="AlphaFoldDB" id="A0A813HK05"/>
<gene>
    <name evidence="2" type="ORF">PGLA1383_LOCUS53513</name>
</gene>
<feature type="compositionally biased region" description="Low complexity" evidence="1">
    <location>
        <begin position="612"/>
        <end position="629"/>
    </location>
</feature>
<proteinExistence type="predicted"/>
<keyword evidence="3" id="KW-1185">Reference proteome</keyword>
<organism evidence="2 3">
    <name type="scientific">Polarella glacialis</name>
    <name type="common">Dinoflagellate</name>
    <dbReference type="NCBI Taxonomy" id="89957"/>
    <lineage>
        <taxon>Eukaryota</taxon>
        <taxon>Sar</taxon>
        <taxon>Alveolata</taxon>
        <taxon>Dinophyceae</taxon>
        <taxon>Suessiales</taxon>
        <taxon>Suessiaceae</taxon>
        <taxon>Polarella</taxon>
    </lineage>
</organism>
<sequence length="731" mass="79338">MGSAPQLPRFGARARDRRKAGLLRVCRSGLATLLLAVCVQPFALEALGFTTIARPISGLAPGGSSRTSSRWRRRPELLATEQEVLTAWTFVPPDREKALDLRLEPRLDSQRTGEKLKAGSVFQVSSELVGEDGTLFLELDDGRGWAFDRVPGVGTLCTRHETTRNSAAHVAAPAPGSELDAVTAAGEHQLTAWTFVPPDSNKPLDLRREARLDSERSGERLKAGTFFHVSSEVAGDDGTLFLELDDGRGWAFDRVPGVGTLCTRHETTRNSAAHVAVPAPGSDFDAVSAAGEHQLTAWIFVPPDSNKPLDLRREPRLDSERSGERLKAGSIFHVSSEVVGDDGTLFLELDDGWGWAFDRVPGVGTLCTRHETTRNFAAHVAVLAPGSDFDAVAATGDHQLTAWTFVPPDSNKPLDLRREPRLDSERSGERLKAGSIFHVSSEVAGADGTLFLELDDGRGWAFDRVPGVGTLCTRHEAPRNSASHVAELAPGSEFDADAAVGDHQLTAWTFVPPDGNKPLDLRREPRLDSERSGERLKAGTIFHVSSEVAGADGTLFLELDDGRGWAFVPGVGTLCTRHEAPRNSAAHIAAPAPGSEVDSVAAVGDHQLPAPQQQQQQQQKQQQQQQQQQTTWTFVPPDSNKPMDLRLEPRLDSARSGERLQPGTVFHVSSEVASEDGTLFLELDDGRGWAFEQVVGVGTLCARNAQMTPALMSRLSLTVARLWQYSPRLHH</sequence>
<evidence type="ECO:0000256" key="1">
    <source>
        <dbReference type="SAM" id="MobiDB-lite"/>
    </source>
</evidence>
<accession>A0A813HK05</accession>